<keyword evidence="2" id="KW-1185">Reference proteome</keyword>
<reference evidence="1 2" key="1">
    <citation type="submission" date="2021-07" db="EMBL/GenBank/DDBJ databases">
        <authorList>
            <person name="Palmer J.M."/>
        </authorList>
    </citation>
    <scope>NUCLEOTIDE SEQUENCE [LARGE SCALE GENOMIC DNA]</scope>
    <source>
        <strain evidence="1 2">AT_MEX2019</strain>
        <tissue evidence="1">Muscle</tissue>
    </source>
</reference>
<protein>
    <submittedName>
        <fullName evidence="1">Uncharacterized protein</fullName>
    </submittedName>
</protein>
<name>A0ABU7BSJ0_9TELE</name>
<evidence type="ECO:0000313" key="2">
    <source>
        <dbReference type="Proteomes" id="UP001345963"/>
    </source>
</evidence>
<sequence>MLIIHEATVERRTGFNRKKPGSVCAAIWVTDWWIEKTEQTHHKHISTDPGVLSMLKNKQRRNGRSSSLSGFIYRLSLMAFCSHESYSSANYQNLCFYRGGHICLSLFY</sequence>
<gene>
    <name evidence="1" type="ORF">ATANTOWER_010564</name>
</gene>
<accession>A0ABU7BSJ0</accession>
<organism evidence="1 2">
    <name type="scientific">Ataeniobius toweri</name>
    <dbReference type="NCBI Taxonomy" id="208326"/>
    <lineage>
        <taxon>Eukaryota</taxon>
        <taxon>Metazoa</taxon>
        <taxon>Chordata</taxon>
        <taxon>Craniata</taxon>
        <taxon>Vertebrata</taxon>
        <taxon>Euteleostomi</taxon>
        <taxon>Actinopterygii</taxon>
        <taxon>Neopterygii</taxon>
        <taxon>Teleostei</taxon>
        <taxon>Neoteleostei</taxon>
        <taxon>Acanthomorphata</taxon>
        <taxon>Ovalentaria</taxon>
        <taxon>Atherinomorphae</taxon>
        <taxon>Cyprinodontiformes</taxon>
        <taxon>Goodeidae</taxon>
        <taxon>Ataeniobius</taxon>
    </lineage>
</organism>
<evidence type="ECO:0000313" key="1">
    <source>
        <dbReference type="EMBL" id="MED6252354.1"/>
    </source>
</evidence>
<dbReference type="EMBL" id="JAHUTI010061344">
    <property type="protein sequence ID" value="MED6252354.1"/>
    <property type="molecule type" value="Genomic_DNA"/>
</dbReference>
<dbReference type="Proteomes" id="UP001345963">
    <property type="component" value="Unassembled WGS sequence"/>
</dbReference>
<proteinExistence type="predicted"/>
<comment type="caution">
    <text evidence="1">The sequence shown here is derived from an EMBL/GenBank/DDBJ whole genome shotgun (WGS) entry which is preliminary data.</text>
</comment>